<reference evidence="1" key="1">
    <citation type="journal article" date="2014" name="Int. J. Syst. Evol. Microbiol.">
        <title>Complete genome sequence of Corynebacterium casei LMG S-19264T (=DSM 44701T), isolated from a smear-ripened cheese.</title>
        <authorList>
            <consortium name="US DOE Joint Genome Institute (JGI-PGF)"/>
            <person name="Walter F."/>
            <person name="Albersmeier A."/>
            <person name="Kalinowski J."/>
            <person name="Ruckert C."/>
        </authorList>
    </citation>
    <scope>NUCLEOTIDE SEQUENCE</scope>
    <source>
        <strain evidence="1">JCM 3313</strain>
    </source>
</reference>
<keyword evidence="2" id="KW-1185">Reference proteome</keyword>
<sequence>MSWHAFLDESRRGSTYLVAVVIVPIRKLDVTRCAMRRLTKPGQRRVHFNDEGDRRRREVLSRIEDFGLRGLIWHCRESNDVRARQVWLTDVVPHLVDRGVSRLVLESCQHQDAEDRRVLAGAVRKAGGGLSYAHFKPAEDPVLWISDALAWCYGAGGDWRRRVSGLLDGVIDLNRS</sequence>
<protein>
    <submittedName>
        <fullName evidence="1">Uncharacterized protein</fullName>
    </submittedName>
</protein>
<proteinExistence type="predicted"/>
<evidence type="ECO:0000313" key="2">
    <source>
        <dbReference type="Proteomes" id="UP000639606"/>
    </source>
</evidence>
<evidence type="ECO:0000313" key="1">
    <source>
        <dbReference type="EMBL" id="GGP57358.1"/>
    </source>
</evidence>
<gene>
    <name evidence="1" type="ORF">GCM10010185_32170</name>
</gene>
<dbReference type="AlphaFoldDB" id="A0A918EDH0"/>
<reference evidence="1" key="2">
    <citation type="submission" date="2020-09" db="EMBL/GenBank/DDBJ databases">
        <authorList>
            <person name="Sun Q."/>
            <person name="Ohkuma M."/>
        </authorList>
    </citation>
    <scope>NUCLEOTIDE SEQUENCE</scope>
    <source>
        <strain evidence="1">JCM 3313</strain>
    </source>
</reference>
<dbReference type="Proteomes" id="UP000639606">
    <property type="component" value="Unassembled WGS sequence"/>
</dbReference>
<organism evidence="1 2">
    <name type="scientific">Saccharothrix coeruleofusca</name>
    <dbReference type="NCBI Taxonomy" id="33919"/>
    <lineage>
        <taxon>Bacteria</taxon>
        <taxon>Bacillati</taxon>
        <taxon>Actinomycetota</taxon>
        <taxon>Actinomycetes</taxon>
        <taxon>Pseudonocardiales</taxon>
        <taxon>Pseudonocardiaceae</taxon>
        <taxon>Saccharothrix</taxon>
    </lineage>
</organism>
<comment type="caution">
    <text evidence="1">The sequence shown here is derived from an EMBL/GenBank/DDBJ whole genome shotgun (WGS) entry which is preliminary data.</text>
</comment>
<accession>A0A918EDH0</accession>
<name>A0A918EDH0_9PSEU</name>
<dbReference type="EMBL" id="BMRG01000005">
    <property type="protein sequence ID" value="GGP57358.1"/>
    <property type="molecule type" value="Genomic_DNA"/>
</dbReference>